<dbReference type="GO" id="GO:0005829">
    <property type="term" value="C:cytosol"/>
    <property type="evidence" value="ECO:0007669"/>
    <property type="project" value="TreeGrafter"/>
</dbReference>
<dbReference type="GO" id="GO:0005634">
    <property type="term" value="C:nucleus"/>
    <property type="evidence" value="ECO:0007669"/>
    <property type="project" value="TreeGrafter"/>
</dbReference>
<proteinExistence type="inferred from homology"/>
<dbReference type="VEuPathDB" id="FungiDB:BON22_0080"/>
<evidence type="ECO:0000313" key="3">
    <source>
        <dbReference type="EMBL" id="ONH70072.1"/>
    </source>
</evidence>
<dbReference type="Pfam" id="PF04499">
    <property type="entry name" value="SAPS"/>
    <property type="match status" value="1"/>
</dbReference>
<feature type="region of interest" description="Disordered" evidence="2">
    <location>
        <begin position="110"/>
        <end position="141"/>
    </location>
</feature>
<evidence type="ECO:0000256" key="2">
    <source>
        <dbReference type="SAM" id="MobiDB-lite"/>
    </source>
</evidence>
<dbReference type="GO" id="GO:0019903">
    <property type="term" value="F:protein phosphatase binding"/>
    <property type="evidence" value="ECO:0007669"/>
    <property type="project" value="InterPro"/>
</dbReference>
<dbReference type="EMBL" id="MPUK01000001">
    <property type="protein sequence ID" value="ONH70072.1"/>
    <property type="molecule type" value="Genomic_DNA"/>
</dbReference>
<dbReference type="InterPro" id="IPR007587">
    <property type="entry name" value="SAPS"/>
</dbReference>
<dbReference type="Proteomes" id="UP000189513">
    <property type="component" value="Unassembled WGS sequence"/>
</dbReference>
<dbReference type="PANTHER" id="PTHR12634">
    <property type="entry name" value="SIT4 YEAST -ASSOCIATING PROTEIN-RELATED"/>
    <property type="match status" value="1"/>
</dbReference>
<keyword evidence="4" id="KW-1185">Reference proteome</keyword>
<feature type="region of interest" description="Disordered" evidence="2">
    <location>
        <begin position="546"/>
        <end position="582"/>
    </location>
</feature>
<comment type="caution">
    <text evidence="3">The sequence shown here is derived from an EMBL/GenBank/DDBJ whole genome shotgun (WGS) entry which is preliminary data.</text>
</comment>
<feature type="region of interest" description="Disordered" evidence="2">
    <location>
        <begin position="772"/>
        <end position="810"/>
    </location>
</feature>
<dbReference type="GO" id="GO:0019888">
    <property type="term" value="F:protein phosphatase regulator activity"/>
    <property type="evidence" value="ECO:0007669"/>
    <property type="project" value="TreeGrafter"/>
</dbReference>
<feature type="compositionally biased region" description="Acidic residues" evidence="2">
    <location>
        <begin position="797"/>
        <end position="810"/>
    </location>
</feature>
<dbReference type="OMA" id="SDYDLNC"/>
<reference evidence="4" key="1">
    <citation type="journal article" date="2017" name="Genome Announc.">
        <title>Genome sequences of Cyberlindnera fabianii 65, Pichia kudriavzevii 129, and Saccharomyces cerevisiae 131 isolated from fermented masau fruits in Zimbabwe.</title>
        <authorList>
            <person name="van Rijswijck I.M.H."/>
            <person name="Derks M.F.L."/>
            <person name="Abee T."/>
            <person name="de Ridder D."/>
            <person name="Smid E.J."/>
        </authorList>
    </citation>
    <scope>NUCLEOTIDE SEQUENCE [LARGE SCALE GENOMIC DNA]</scope>
    <source>
        <strain evidence="4">65</strain>
    </source>
</reference>
<comment type="similarity">
    <text evidence="1">Belongs to the SAPS family.</text>
</comment>
<dbReference type="PANTHER" id="PTHR12634:SF14">
    <property type="entry name" value="SIT4-ASSOCIATING PROTEIN SAP155-RELATED"/>
    <property type="match status" value="1"/>
</dbReference>
<evidence type="ECO:0000313" key="4">
    <source>
        <dbReference type="Proteomes" id="UP000189513"/>
    </source>
</evidence>
<dbReference type="STRING" id="36022.A0A1V2LDX3"/>
<evidence type="ECO:0000256" key="1">
    <source>
        <dbReference type="ARBA" id="ARBA00006180"/>
    </source>
</evidence>
<name>A0A1V2LDX3_CYBFA</name>
<evidence type="ECO:0008006" key="5">
    <source>
        <dbReference type="Google" id="ProtNLM"/>
    </source>
</evidence>
<gene>
    <name evidence="3" type="ORF">BON22_0080</name>
</gene>
<protein>
    <recommendedName>
        <fullName evidence="5">Extragenic suppressor of kinetochore protein 1</fullName>
    </recommendedName>
</protein>
<feature type="region of interest" description="Disordered" evidence="2">
    <location>
        <begin position="33"/>
        <end position="56"/>
    </location>
</feature>
<organism evidence="3 4">
    <name type="scientific">Cyberlindnera fabianii</name>
    <name type="common">Yeast</name>
    <name type="synonym">Hansenula fabianii</name>
    <dbReference type="NCBI Taxonomy" id="36022"/>
    <lineage>
        <taxon>Eukaryota</taxon>
        <taxon>Fungi</taxon>
        <taxon>Dikarya</taxon>
        <taxon>Ascomycota</taxon>
        <taxon>Saccharomycotina</taxon>
        <taxon>Saccharomycetes</taxon>
        <taxon>Phaffomycetales</taxon>
        <taxon>Phaffomycetaceae</taxon>
        <taxon>Cyberlindnera</taxon>
    </lineage>
</organism>
<dbReference type="AlphaFoldDB" id="A0A1V2LDX3"/>
<sequence length="810" mass="90653">MSFWPFGQGANSASSLNRLLDAYYKKRTLLDIEQHPQQQPLRSEQSDTTSMSGDDMDHLDELALDKDFVLMVLDDPNVLNELNRQNNRLIDFICTGYVDDAQPDASPLLSNGDGITSPELGTSLSTAEDVPTPTPSTTATTPGTPVLEVLVSLIVDSVDWFDRNEKLLFQLDNDEEMVGEDTGLDREEVSKLMNRIHVASEILSCKIWLISETLVEEPALLTKLWTFLEHPLKSASPSVQFFVKINEQLLESRPDQMLNFIRSQANIVDLFIKHIDITIIMDFLLRIIASDKPDVPKGIIEILGEQKLIPKLLHLLEEETDTSTQSSCGDFLKALISISANTSIDENTIGPNLLTKELVGDECVDEIIRIIHKRGNGLSTIVGVIIEIIRKNNSDYDQVNLLYTTLEKNPPSPRDPIYLGGMLRKFADNLDSFNDILIDPQLTSKRIKTQINTEIEPLGFKRFKVCELVAELLHCSNIGLLNNHLTEKIIEERENFLKERESNLANALSDDLLSTSANAPAVTPVPGLTLSNLNIGAAEPSVAVSEKHITVSPHTAPASNTDRTGDLPLLEETEPTPEPVISKQDTIRTNPTVGDYFKIKLVDSTILQTIIGLFNKYPWNNFWHNVVFDVVQQIFNGRLDVGYNQFLIFELFRSCDITNLIIDSYNLCVETEEQTSVRLGYMGHLVLIAEEVVKFSSQFQNTKFNDAEIDELIYSKLIDENWISYVTNVLTETREQYNCVLGGIKTNEFQQSEYLNHDAIILGNSEDEIMGQEVEGQTAEDDVDGAPLDDVFYESSETADSDGDESMGVS</sequence>
<accession>A0A1V2LDX3</accession>